<keyword evidence="1 4" id="KW-0808">Transferase</keyword>
<feature type="domain" description="N-acetyltransferase" evidence="3">
    <location>
        <begin position="4"/>
        <end position="158"/>
    </location>
</feature>
<dbReference type="OrthoDB" id="336415at2"/>
<comment type="caution">
    <text evidence="4">The sequence shown here is derived from an EMBL/GenBank/DDBJ whole genome shotgun (WGS) entry which is preliminary data.</text>
</comment>
<organism evidence="4 5">
    <name type="scientific">Rubrivivax rivuli</name>
    <dbReference type="NCBI Taxonomy" id="1862385"/>
    <lineage>
        <taxon>Bacteria</taxon>
        <taxon>Pseudomonadati</taxon>
        <taxon>Pseudomonadota</taxon>
        <taxon>Betaproteobacteria</taxon>
        <taxon>Burkholderiales</taxon>
        <taxon>Sphaerotilaceae</taxon>
        <taxon>Rubrivivax</taxon>
    </lineage>
</organism>
<dbReference type="PANTHER" id="PTHR43877:SF2">
    <property type="entry name" value="AMINOALKYLPHOSPHONATE N-ACETYLTRANSFERASE-RELATED"/>
    <property type="match status" value="1"/>
</dbReference>
<evidence type="ECO:0000313" key="4">
    <source>
        <dbReference type="EMBL" id="RVU44697.1"/>
    </source>
</evidence>
<evidence type="ECO:0000313" key="5">
    <source>
        <dbReference type="Proteomes" id="UP000285575"/>
    </source>
</evidence>
<evidence type="ECO:0000259" key="3">
    <source>
        <dbReference type="PROSITE" id="PS51186"/>
    </source>
</evidence>
<reference evidence="4 5" key="1">
    <citation type="submission" date="2019-01" db="EMBL/GenBank/DDBJ databases">
        <authorList>
            <person name="Chen W.-M."/>
        </authorList>
    </citation>
    <scope>NUCLEOTIDE SEQUENCE [LARGE SCALE GENOMIC DNA]</scope>
    <source>
        <strain evidence="4 5">KYPY4</strain>
    </source>
</reference>
<keyword evidence="2" id="KW-0012">Acyltransferase</keyword>
<dbReference type="PROSITE" id="PS51186">
    <property type="entry name" value="GNAT"/>
    <property type="match status" value="1"/>
</dbReference>
<keyword evidence="5" id="KW-1185">Reference proteome</keyword>
<name>A0A437RD64_9BURK</name>
<dbReference type="InterPro" id="IPR050832">
    <property type="entry name" value="Bact_Acetyltransf"/>
</dbReference>
<evidence type="ECO:0000256" key="1">
    <source>
        <dbReference type="ARBA" id="ARBA00022679"/>
    </source>
</evidence>
<protein>
    <submittedName>
        <fullName evidence="4">GNAT family N-acetyltransferase</fullName>
    </submittedName>
</protein>
<gene>
    <name evidence="4" type="ORF">EOE66_18220</name>
</gene>
<accession>A0A437RD64</accession>
<dbReference type="AlphaFoldDB" id="A0A437RD64"/>
<dbReference type="Pfam" id="PF00583">
    <property type="entry name" value="Acetyltransf_1"/>
    <property type="match status" value="1"/>
</dbReference>
<sequence>MPPIHVRRARPDDAADFARMMGEPGVYANLMQLPLPSEALWRKRLEAAADPDRPDLQLVAEQAGVVVGSAGLHPMPQLRRRHAAMLGISVVPAAQGCGVGSALMQALCDYADGWAQILRIELTVFTDNARAIRLYERFGFRHEGTHRAYALRDGVYADVHAMARLHPRPPALSLPSQEPSPAP</sequence>
<dbReference type="Proteomes" id="UP000285575">
    <property type="component" value="Unassembled WGS sequence"/>
</dbReference>
<dbReference type="InterPro" id="IPR016181">
    <property type="entry name" value="Acyl_CoA_acyltransferase"/>
</dbReference>
<proteinExistence type="predicted"/>
<dbReference type="GO" id="GO:0016747">
    <property type="term" value="F:acyltransferase activity, transferring groups other than amino-acyl groups"/>
    <property type="evidence" value="ECO:0007669"/>
    <property type="project" value="InterPro"/>
</dbReference>
<dbReference type="Gene3D" id="3.40.630.30">
    <property type="match status" value="1"/>
</dbReference>
<evidence type="ECO:0000256" key="2">
    <source>
        <dbReference type="ARBA" id="ARBA00023315"/>
    </source>
</evidence>
<dbReference type="EMBL" id="SACR01000005">
    <property type="protein sequence ID" value="RVU44697.1"/>
    <property type="molecule type" value="Genomic_DNA"/>
</dbReference>
<dbReference type="PANTHER" id="PTHR43877">
    <property type="entry name" value="AMINOALKYLPHOSPHONATE N-ACETYLTRANSFERASE-RELATED-RELATED"/>
    <property type="match status" value="1"/>
</dbReference>
<dbReference type="SUPFAM" id="SSF55729">
    <property type="entry name" value="Acyl-CoA N-acyltransferases (Nat)"/>
    <property type="match status" value="1"/>
</dbReference>
<dbReference type="CDD" id="cd04301">
    <property type="entry name" value="NAT_SF"/>
    <property type="match status" value="1"/>
</dbReference>
<dbReference type="InterPro" id="IPR000182">
    <property type="entry name" value="GNAT_dom"/>
</dbReference>